<keyword evidence="3" id="KW-1185">Reference proteome</keyword>
<reference evidence="2 3" key="1">
    <citation type="submission" date="2024-06" db="EMBL/GenBank/DDBJ databases">
        <authorList>
            <person name="Li F."/>
        </authorList>
    </citation>
    <scope>NUCLEOTIDE SEQUENCE [LARGE SCALE GENOMIC DNA]</scope>
    <source>
        <strain evidence="2 3">GXAS 311</strain>
    </source>
</reference>
<protein>
    <submittedName>
        <fullName evidence="2">Nuclear transport factor 2 family protein</fullName>
    </submittedName>
</protein>
<name>A0ABV2BR66_9GAMM</name>
<comment type="caution">
    <text evidence="2">The sequence shown here is derived from an EMBL/GenBank/DDBJ whole genome shotgun (WGS) entry which is preliminary data.</text>
</comment>
<feature type="domain" description="SnoaL-like" evidence="1">
    <location>
        <begin position="46"/>
        <end position="157"/>
    </location>
</feature>
<evidence type="ECO:0000313" key="3">
    <source>
        <dbReference type="Proteomes" id="UP001548189"/>
    </source>
</evidence>
<dbReference type="InterPro" id="IPR032710">
    <property type="entry name" value="NTF2-like_dom_sf"/>
</dbReference>
<dbReference type="InterPro" id="IPR037401">
    <property type="entry name" value="SnoaL-like"/>
</dbReference>
<dbReference type="RefSeq" id="WP_353873990.1">
    <property type="nucleotide sequence ID" value="NZ_JBEVCJ010000004.1"/>
</dbReference>
<evidence type="ECO:0000259" key="1">
    <source>
        <dbReference type="Pfam" id="PF13474"/>
    </source>
</evidence>
<dbReference type="EMBL" id="JBEVCJ010000004">
    <property type="protein sequence ID" value="MET1254430.1"/>
    <property type="molecule type" value="Genomic_DNA"/>
</dbReference>
<dbReference type="SUPFAM" id="SSF54427">
    <property type="entry name" value="NTF2-like"/>
    <property type="match status" value="1"/>
</dbReference>
<evidence type="ECO:0000313" key="2">
    <source>
        <dbReference type="EMBL" id="MET1254430.1"/>
    </source>
</evidence>
<gene>
    <name evidence="2" type="ORF">ABVT43_04765</name>
</gene>
<dbReference type="Pfam" id="PF13474">
    <property type="entry name" value="SnoaL_3"/>
    <property type="match status" value="1"/>
</dbReference>
<sequence length="173" mass="19662">MKKNFTIILCGLVMFYFSTDCTSRNNQEKNNNLTQQHEIIIEQTGSVIDAFHLAAANADLNGYFNLLTDDAVFLGTDATERWTKSAFYQFTQPYFSQGKGWAYTPTKRHISVVNEQVVFFDELLYNKSYGECRGSGVLVKSGKNWKISQYNLSIPMPNGIAKKLVTQIADFKK</sequence>
<accession>A0ABV2BR66</accession>
<dbReference type="Gene3D" id="3.10.450.50">
    <property type="match status" value="1"/>
</dbReference>
<organism evidence="2 3">
    <name type="scientific">Aliikangiella maris</name>
    <dbReference type="NCBI Taxonomy" id="3162458"/>
    <lineage>
        <taxon>Bacteria</taxon>
        <taxon>Pseudomonadati</taxon>
        <taxon>Pseudomonadota</taxon>
        <taxon>Gammaproteobacteria</taxon>
        <taxon>Oceanospirillales</taxon>
        <taxon>Pleioneaceae</taxon>
        <taxon>Aliikangiella</taxon>
    </lineage>
</organism>
<dbReference type="Proteomes" id="UP001548189">
    <property type="component" value="Unassembled WGS sequence"/>
</dbReference>
<proteinExistence type="predicted"/>